<keyword evidence="13 18" id="KW-0418">Kinase</keyword>
<evidence type="ECO:0000256" key="9">
    <source>
        <dbReference type="ARBA" id="ARBA00012523"/>
    </source>
</evidence>
<dbReference type="GO" id="GO:0016301">
    <property type="term" value="F:kinase activity"/>
    <property type="evidence" value="ECO:0007669"/>
    <property type="project" value="UniProtKB-KW"/>
</dbReference>
<keyword evidence="18" id="KW-0548">Nucleotidyltransferase</keyword>
<comment type="catalytic activity">
    <reaction evidence="1">
        <text>adenosylcob(III)inamide + ATP = adenosylcob(III)inamide phosphate + ADP + H(+)</text>
        <dbReference type="Rhea" id="RHEA:15769"/>
        <dbReference type="ChEBI" id="CHEBI:2480"/>
        <dbReference type="ChEBI" id="CHEBI:15378"/>
        <dbReference type="ChEBI" id="CHEBI:30616"/>
        <dbReference type="ChEBI" id="CHEBI:58502"/>
        <dbReference type="ChEBI" id="CHEBI:456216"/>
        <dbReference type="EC" id="2.7.1.156"/>
    </reaction>
</comment>
<protein>
    <recommendedName>
        <fullName evidence="16">Adenosylcobinamide kinase</fullName>
        <ecNumber evidence="8">2.7.1.156</ecNumber>
        <ecNumber evidence="9">2.7.7.62</ecNumber>
    </recommendedName>
    <alternativeName>
        <fullName evidence="17">Adenosylcobinamide-phosphate guanylyltransferase</fullName>
    </alternativeName>
</protein>
<dbReference type="PANTHER" id="PTHR34848:SF1">
    <property type="entry name" value="BIFUNCTIONAL ADENOSYLCOBALAMIN BIOSYNTHESIS PROTEIN COBU"/>
    <property type="match status" value="1"/>
</dbReference>
<dbReference type="RefSeq" id="WP_398284098.1">
    <property type="nucleotide sequence ID" value="NZ_JBITLV010000007.1"/>
</dbReference>
<dbReference type="CDD" id="cd00544">
    <property type="entry name" value="CobU"/>
    <property type="match status" value="1"/>
</dbReference>
<dbReference type="Proteomes" id="UP001612915">
    <property type="component" value="Unassembled WGS sequence"/>
</dbReference>
<evidence type="ECO:0000256" key="12">
    <source>
        <dbReference type="ARBA" id="ARBA00022741"/>
    </source>
</evidence>
<comment type="function">
    <text evidence="4">Catalyzes ATP-dependent phosphorylation of adenosylcobinamide and addition of GMP to adenosylcobinamide phosphate.</text>
</comment>
<evidence type="ECO:0000256" key="3">
    <source>
        <dbReference type="ARBA" id="ARBA00001522"/>
    </source>
</evidence>
<comment type="catalytic activity">
    <reaction evidence="3">
        <text>adenosylcob(III)inamide + GTP = adenosylcob(III)inamide phosphate + GDP + H(+)</text>
        <dbReference type="Rhea" id="RHEA:15765"/>
        <dbReference type="ChEBI" id="CHEBI:2480"/>
        <dbReference type="ChEBI" id="CHEBI:15378"/>
        <dbReference type="ChEBI" id="CHEBI:37565"/>
        <dbReference type="ChEBI" id="CHEBI:58189"/>
        <dbReference type="ChEBI" id="CHEBI:58502"/>
        <dbReference type="EC" id="2.7.1.156"/>
    </reaction>
</comment>
<keyword evidence="15" id="KW-0342">GTP-binding</keyword>
<keyword evidence="11" id="KW-0808">Transferase</keyword>
<dbReference type="PANTHER" id="PTHR34848">
    <property type="match status" value="1"/>
</dbReference>
<evidence type="ECO:0000256" key="15">
    <source>
        <dbReference type="ARBA" id="ARBA00023134"/>
    </source>
</evidence>
<evidence type="ECO:0000256" key="13">
    <source>
        <dbReference type="ARBA" id="ARBA00022777"/>
    </source>
</evidence>
<reference evidence="18 19" key="1">
    <citation type="submission" date="2024-10" db="EMBL/GenBank/DDBJ databases">
        <title>The Natural Products Discovery Center: Release of the First 8490 Sequenced Strains for Exploring Actinobacteria Biosynthetic Diversity.</title>
        <authorList>
            <person name="Kalkreuter E."/>
            <person name="Kautsar S.A."/>
            <person name="Yang D."/>
            <person name="Bader C.D."/>
            <person name="Teijaro C.N."/>
            <person name="Fluegel L."/>
            <person name="Davis C.M."/>
            <person name="Simpson J.R."/>
            <person name="Lauterbach L."/>
            <person name="Steele A.D."/>
            <person name="Gui C."/>
            <person name="Meng S."/>
            <person name="Li G."/>
            <person name="Viehrig K."/>
            <person name="Ye F."/>
            <person name="Su P."/>
            <person name="Kiefer A.F."/>
            <person name="Nichols A."/>
            <person name="Cepeda A.J."/>
            <person name="Yan W."/>
            <person name="Fan B."/>
            <person name="Jiang Y."/>
            <person name="Adhikari A."/>
            <person name="Zheng C.-J."/>
            <person name="Schuster L."/>
            <person name="Cowan T.M."/>
            <person name="Smanski M.J."/>
            <person name="Chevrette M.G."/>
            <person name="De Carvalho L.P.S."/>
            <person name="Shen B."/>
        </authorList>
    </citation>
    <scope>NUCLEOTIDE SEQUENCE [LARGE SCALE GENOMIC DNA]</scope>
    <source>
        <strain evidence="18 19">NPDC049639</strain>
    </source>
</reference>
<keyword evidence="14" id="KW-0067">ATP-binding</keyword>
<accession>A0ABW8ASZ2</accession>
<evidence type="ECO:0000256" key="6">
    <source>
        <dbReference type="ARBA" id="ARBA00005159"/>
    </source>
</evidence>
<dbReference type="InterPro" id="IPR027417">
    <property type="entry name" value="P-loop_NTPase"/>
</dbReference>
<evidence type="ECO:0000313" key="18">
    <source>
        <dbReference type="EMBL" id="MFI7589513.1"/>
    </source>
</evidence>
<evidence type="ECO:0000256" key="10">
    <source>
        <dbReference type="ARBA" id="ARBA00022573"/>
    </source>
</evidence>
<proteinExistence type="inferred from homology"/>
<dbReference type="EMBL" id="JBITLV010000007">
    <property type="protein sequence ID" value="MFI7589513.1"/>
    <property type="molecule type" value="Genomic_DNA"/>
</dbReference>
<organism evidence="18 19">
    <name type="scientific">Spongisporangium articulatum</name>
    <dbReference type="NCBI Taxonomy" id="3362603"/>
    <lineage>
        <taxon>Bacteria</taxon>
        <taxon>Bacillati</taxon>
        <taxon>Actinomycetota</taxon>
        <taxon>Actinomycetes</taxon>
        <taxon>Kineosporiales</taxon>
        <taxon>Kineosporiaceae</taxon>
        <taxon>Spongisporangium</taxon>
    </lineage>
</organism>
<dbReference type="EC" id="2.7.1.156" evidence="8"/>
<comment type="pathway">
    <text evidence="5">Cofactor biosynthesis; adenosylcobalamin biosynthesis; adenosylcobalamin from cob(II)yrinate a,c-diamide: step 6/7.</text>
</comment>
<dbReference type="EC" id="2.7.7.62" evidence="9"/>
<evidence type="ECO:0000256" key="11">
    <source>
        <dbReference type="ARBA" id="ARBA00022679"/>
    </source>
</evidence>
<evidence type="ECO:0000256" key="4">
    <source>
        <dbReference type="ARBA" id="ARBA00003889"/>
    </source>
</evidence>
<dbReference type="Pfam" id="PF02283">
    <property type="entry name" value="CobU"/>
    <property type="match status" value="1"/>
</dbReference>
<gene>
    <name evidence="18" type="ORF">ACIB24_20805</name>
</gene>
<comment type="pathway">
    <text evidence="6">Cofactor biosynthesis; adenosylcobalamin biosynthesis; adenosylcobalamin from cob(II)yrinate a,c-diamide: step 5/7.</text>
</comment>
<evidence type="ECO:0000256" key="16">
    <source>
        <dbReference type="ARBA" id="ARBA00029570"/>
    </source>
</evidence>
<dbReference type="Gene3D" id="3.40.50.300">
    <property type="entry name" value="P-loop containing nucleotide triphosphate hydrolases"/>
    <property type="match status" value="1"/>
</dbReference>
<comment type="similarity">
    <text evidence="7">Belongs to the CobU/CobP family.</text>
</comment>
<evidence type="ECO:0000256" key="17">
    <source>
        <dbReference type="ARBA" id="ARBA00030571"/>
    </source>
</evidence>
<evidence type="ECO:0000256" key="8">
    <source>
        <dbReference type="ARBA" id="ARBA00012016"/>
    </source>
</evidence>
<keyword evidence="19" id="KW-1185">Reference proteome</keyword>
<dbReference type="GO" id="GO:0016779">
    <property type="term" value="F:nucleotidyltransferase activity"/>
    <property type="evidence" value="ECO:0007669"/>
    <property type="project" value="UniProtKB-KW"/>
</dbReference>
<evidence type="ECO:0000256" key="2">
    <source>
        <dbReference type="ARBA" id="ARBA00000711"/>
    </source>
</evidence>
<sequence length="248" mass="26324">MTYDAVVLGEEVLAAAHTLARRRAAGELGPDARVGFAGPTTMRPRRLALLLAAWGGSRADALTDPGTLPAVPRLGGRTLVLGGASSGKSAFAEALLAAEPQVTYLATGPRPAAEDADWAARVARHRERRPAWWSTVESPDAALELTTPTPVLLDSVGTWLTAALDDCAAWQRPPGWRERLDERVEAFVEAWRARTGTVVAVSDEVGLGVVPATPAGRLFRERLGALNERLAEASDRVLLVVAGQVTEL</sequence>
<evidence type="ECO:0000256" key="5">
    <source>
        <dbReference type="ARBA" id="ARBA00004692"/>
    </source>
</evidence>
<name>A0ABW8ASZ2_9ACTN</name>
<evidence type="ECO:0000256" key="14">
    <source>
        <dbReference type="ARBA" id="ARBA00022840"/>
    </source>
</evidence>
<comment type="catalytic activity">
    <reaction evidence="2">
        <text>adenosylcob(III)inamide phosphate + GTP + H(+) = adenosylcob(III)inamide-GDP + diphosphate</text>
        <dbReference type="Rhea" id="RHEA:22712"/>
        <dbReference type="ChEBI" id="CHEBI:15378"/>
        <dbReference type="ChEBI" id="CHEBI:33019"/>
        <dbReference type="ChEBI" id="CHEBI:37565"/>
        <dbReference type="ChEBI" id="CHEBI:58502"/>
        <dbReference type="ChEBI" id="CHEBI:60487"/>
        <dbReference type="EC" id="2.7.7.62"/>
    </reaction>
</comment>
<evidence type="ECO:0000256" key="1">
    <source>
        <dbReference type="ARBA" id="ARBA00000312"/>
    </source>
</evidence>
<keyword evidence="12" id="KW-0547">Nucleotide-binding</keyword>
<comment type="caution">
    <text evidence="18">The sequence shown here is derived from an EMBL/GenBank/DDBJ whole genome shotgun (WGS) entry which is preliminary data.</text>
</comment>
<keyword evidence="10" id="KW-0169">Cobalamin biosynthesis</keyword>
<evidence type="ECO:0000256" key="7">
    <source>
        <dbReference type="ARBA" id="ARBA00007490"/>
    </source>
</evidence>
<dbReference type="InterPro" id="IPR003203">
    <property type="entry name" value="CobU/CobP"/>
</dbReference>
<dbReference type="SUPFAM" id="SSF52540">
    <property type="entry name" value="P-loop containing nucleoside triphosphate hydrolases"/>
    <property type="match status" value="1"/>
</dbReference>
<evidence type="ECO:0000313" key="19">
    <source>
        <dbReference type="Proteomes" id="UP001612915"/>
    </source>
</evidence>